<dbReference type="Proteomes" id="UP000195569">
    <property type="component" value="Unassembled WGS sequence"/>
</dbReference>
<keyword evidence="2" id="KW-0012">Acyltransferase</keyword>
<dbReference type="PANTHER" id="PTHR43798">
    <property type="entry name" value="MONOACYLGLYCEROL LIPASE"/>
    <property type="match status" value="1"/>
</dbReference>
<proteinExistence type="predicted"/>
<dbReference type="OrthoDB" id="9780765at2"/>
<name>A0A1N7SWN9_9BURK</name>
<keyword evidence="2" id="KW-0378">Hydrolase</keyword>
<sequence>MKMTHENIPFRSYRLRDGRLAYRRSTAAGAKQAVLLLHGWPQTSWAWRRVIPLLSQQFDVIAPDLPGFGDSSKPESGFDKKTIARKLHELVEGLGIEKVAIVGHDLGGHVAYAYAAQWPEAVSHFVFVESSLPAFGQEEAMDVSRGGSWHFGFNMAGDISESLVEGREFLFVNHFVRRETVGVFAPDSISNDDVEVYARALARPGALRCSFSYYRTLPLDRQDNVIWGKTPLSMPALSIGAQWGYGPASAQTLRRVAANVSEIVLDDCGHYVPEERPVEFAEALSEFISNRNCVA</sequence>
<dbReference type="InterPro" id="IPR029058">
    <property type="entry name" value="AB_hydrolase_fold"/>
</dbReference>
<dbReference type="PRINTS" id="PR00111">
    <property type="entry name" value="ABHYDROLASE"/>
</dbReference>
<evidence type="ECO:0000313" key="2">
    <source>
        <dbReference type="EMBL" id="SIT51833.1"/>
    </source>
</evidence>
<dbReference type="PRINTS" id="PR00412">
    <property type="entry name" value="EPOXHYDRLASE"/>
</dbReference>
<gene>
    <name evidence="2" type="ORF">BN2476_1460007</name>
</gene>
<dbReference type="InterPro" id="IPR000639">
    <property type="entry name" value="Epox_hydrolase-like"/>
</dbReference>
<organism evidence="2 3">
    <name type="scientific">Paraburkholderia piptadeniae</name>
    <dbReference type="NCBI Taxonomy" id="1701573"/>
    <lineage>
        <taxon>Bacteria</taxon>
        <taxon>Pseudomonadati</taxon>
        <taxon>Pseudomonadota</taxon>
        <taxon>Betaproteobacteria</taxon>
        <taxon>Burkholderiales</taxon>
        <taxon>Burkholderiaceae</taxon>
        <taxon>Paraburkholderia</taxon>
    </lineage>
</organism>
<dbReference type="AlphaFoldDB" id="A0A1N7SWN9"/>
<comment type="caution">
    <text evidence="2">The sequence shown here is derived from an EMBL/GenBank/DDBJ whole genome shotgun (WGS) entry which is preliminary data.</text>
</comment>
<keyword evidence="3" id="KW-1185">Reference proteome</keyword>
<dbReference type="GO" id="GO:0016746">
    <property type="term" value="F:acyltransferase activity"/>
    <property type="evidence" value="ECO:0007669"/>
    <property type="project" value="UniProtKB-KW"/>
</dbReference>
<dbReference type="EMBL" id="CYGY02000146">
    <property type="protein sequence ID" value="SIT51833.1"/>
    <property type="molecule type" value="Genomic_DNA"/>
</dbReference>
<accession>A0A1N7SWN9</accession>
<dbReference type="InterPro" id="IPR050266">
    <property type="entry name" value="AB_hydrolase_sf"/>
</dbReference>
<dbReference type="SUPFAM" id="SSF53474">
    <property type="entry name" value="alpha/beta-Hydrolases"/>
    <property type="match status" value="1"/>
</dbReference>
<reference evidence="2" key="1">
    <citation type="submission" date="2016-12" db="EMBL/GenBank/DDBJ databases">
        <authorList>
            <person name="Moulin L."/>
        </authorList>
    </citation>
    <scope>NUCLEOTIDE SEQUENCE [LARGE SCALE GENOMIC DNA]</scope>
    <source>
        <strain evidence="2">STM 7183</strain>
    </source>
</reference>
<protein>
    <submittedName>
        <fullName evidence="2">Hydrolase or acyltransferase of alpha/beta superfamily</fullName>
    </submittedName>
</protein>
<keyword evidence="2" id="KW-0808">Transferase</keyword>
<evidence type="ECO:0000313" key="3">
    <source>
        <dbReference type="Proteomes" id="UP000195569"/>
    </source>
</evidence>
<dbReference type="InterPro" id="IPR000073">
    <property type="entry name" value="AB_hydrolase_1"/>
</dbReference>
<dbReference type="PANTHER" id="PTHR43798:SF33">
    <property type="entry name" value="HYDROLASE, PUTATIVE (AFU_ORTHOLOGUE AFUA_2G14860)-RELATED"/>
    <property type="match status" value="1"/>
</dbReference>
<dbReference type="GO" id="GO:0016020">
    <property type="term" value="C:membrane"/>
    <property type="evidence" value="ECO:0007669"/>
    <property type="project" value="TreeGrafter"/>
</dbReference>
<dbReference type="Gene3D" id="3.40.50.1820">
    <property type="entry name" value="alpha/beta hydrolase"/>
    <property type="match status" value="1"/>
</dbReference>
<evidence type="ECO:0000259" key="1">
    <source>
        <dbReference type="Pfam" id="PF00561"/>
    </source>
</evidence>
<dbReference type="GO" id="GO:0016787">
    <property type="term" value="F:hydrolase activity"/>
    <property type="evidence" value="ECO:0007669"/>
    <property type="project" value="UniProtKB-KW"/>
</dbReference>
<feature type="domain" description="AB hydrolase-1" evidence="1">
    <location>
        <begin position="33"/>
        <end position="277"/>
    </location>
</feature>
<dbReference type="Pfam" id="PF00561">
    <property type="entry name" value="Abhydrolase_1"/>
    <property type="match status" value="1"/>
</dbReference>